<dbReference type="Pfam" id="PF07729">
    <property type="entry name" value="FCD"/>
    <property type="match status" value="1"/>
</dbReference>
<dbReference type="InterPro" id="IPR036390">
    <property type="entry name" value="WH_DNA-bd_sf"/>
</dbReference>
<dbReference type="SUPFAM" id="SSF48008">
    <property type="entry name" value="GntR ligand-binding domain-like"/>
    <property type="match status" value="1"/>
</dbReference>
<dbReference type="SUPFAM" id="SSF46785">
    <property type="entry name" value="Winged helix' DNA-binding domain"/>
    <property type="match status" value="1"/>
</dbReference>
<evidence type="ECO:0000313" key="5">
    <source>
        <dbReference type="EMBL" id="SFM53182.1"/>
    </source>
</evidence>
<dbReference type="STRING" id="488535.SAMN04487963_2834"/>
<keyword evidence="3" id="KW-0804">Transcription</keyword>
<dbReference type="Gene3D" id="1.20.120.530">
    <property type="entry name" value="GntR ligand-binding domain-like"/>
    <property type="match status" value="1"/>
</dbReference>
<dbReference type="GO" id="GO:0003700">
    <property type="term" value="F:DNA-binding transcription factor activity"/>
    <property type="evidence" value="ECO:0007669"/>
    <property type="project" value="InterPro"/>
</dbReference>
<dbReference type="InterPro" id="IPR008920">
    <property type="entry name" value="TF_FadR/GntR_C"/>
</dbReference>
<dbReference type="PANTHER" id="PTHR43537:SF49">
    <property type="entry name" value="TRANSCRIPTIONAL REGULATORY PROTEIN"/>
    <property type="match status" value="1"/>
</dbReference>
<dbReference type="EMBL" id="FOUE01000004">
    <property type="protein sequence ID" value="SFM53182.1"/>
    <property type="molecule type" value="Genomic_DNA"/>
</dbReference>
<protein>
    <submittedName>
        <fullName evidence="5">Transcriptional regulator, GntR family</fullName>
    </submittedName>
</protein>
<accession>A0A1I4RLU6</accession>
<gene>
    <name evidence="5" type="ORF">SAMN04487963_2834</name>
</gene>
<dbReference type="AlphaFoldDB" id="A0A1I4RLU6"/>
<evidence type="ECO:0000256" key="2">
    <source>
        <dbReference type="ARBA" id="ARBA00023125"/>
    </source>
</evidence>
<dbReference type="InterPro" id="IPR036388">
    <property type="entry name" value="WH-like_DNA-bd_sf"/>
</dbReference>
<sequence length="226" mass="25487">MAETPASVMTRADEAFDCLQTAIVKGELAPGEKIGEVELCARFNLTRGPLREALGRLESRGLLVRRPHAGVSVVSVSVAELLELYRIREVMEGLAARQAAERMTDEEISALQSTLDSHERLIEQAQGQAYYQAEGDYDFHHRIATGSRNTKLAQMLLGDLYYMVRMYRYRLSTSAGRPHMALGEHRRIVEAIAQRDGELAEFLMKRHINAARRNIEKKIEEGLLSF</sequence>
<dbReference type="Pfam" id="PF00392">
    <property type="entry name" value="GntR"/>
    <property type="match status" value="1"/>
</dbReference>
<dbReference type="PROSITE" id="PS50949">
    <property type="entry name" value="HTH_GNTR"/>
    <property type="match status" value="1"/>
</dbReference>
<evidence type="ECO:0000259" key="4">
    <source>
        <dbReference type="PROSITE" id="PS50949"/>
    </source>
</evidence>
<feature type="domain" description="HTH gntR-type" evidence="4">
    <location>
        <begin position="9"/>
        <end position="76"/>
    </location>
</feature>
<dbReference type="SMART" id="SM00345">
    <property type="entry name" value="HTH_GNTR"/>
    <property type="match status" value="1"/>
</dbReference>
<dbReference type="PANTHER" id="PTHR43537">
    <property type="entry name" value="TRANSCRIPTIONAL REGULATOR, GNTR FAMILY"/>
    <property type="match status" value="1"/>
</dbReference>
<keyword evidence="2" id="KW-0238">DNA-binding</keyword>
<dbReference type="GO" id="GO:0003677">
    <property type="term" value="F:DNA binding"/>
    <property type="evidence" value="ECO:0007669"/>
    <property type="project" value="UniProtKB-KW"/>
</dbReference>
<organism evidence="5 6">
    <name type="scientific">Marinobacter zhejiangensis</name>
    <dbReference type="NCBI Taxonomy" id="488535"/>
    <lineage>
        <taxon>Bacteria</taxon>
        <taxon>Pseudomonadati</taxon>
        <taxon>Pseudomonadota</taxon>
        <taxon>Gammaproteobacteria</taxon>
        <taxon>Pseudomonadales</taxon>
        <taxon>Marinobacteraceae</taxon>
        <taxon>Marinobacter</taxon>
    </lineage>
</organism>
<proteinExistence type="predicted"/>
<dbReference type="Proteomes" id="UP000198519">
    <property type="component" value="Unassembled WGS sequence"/>
</dbReference>
<name>A0A1I4RLU6_9GAMM</name>
<reference evidence="6" key="1">
    <citation type="submission" date="2016-10" db="EMBL/GenBank/DDBJ databases">
        <authorList>
            <person name="Varghese N."/>
            <person name="Submissions S."/>
        </authorList>
    </citation>
    <scope>NUCLEOTIDE SEQUENCE [LARGE SCALE GENOMIC DNA]</scope>
    <source>
        <strain evidence="6">CGMCC 1.7061</strain>
    </source>
</reference>
<dbReference type="InterPro" id="IPR011711">
    <property type="entry name" value="GntR_C"/>
</dbReference>
<keyword evidence="1" id="KW-0805">Transcription regulation</keyword>
<evidence type="ECO:0000256" key="1">
    <source>
        <dbReference type="ARBA" id="ARBA00023015"/>
    </source>
</evidence>
<keyword evidence="6" id="KW-1185">Reference proteome</keyword>
<dbReference type="RefSeq" id="WP_092023672.1">
    <property type="nucleotide sequence ID" value="NZ_FOUE01000004.1"/>
</dbReference>
<dbReference type="SMART" id="SM00895">
    <property type="entry name" value="FCD"/>
    <property type="match status" value="1"/>
</dbReference>
<dbReference type="Gene3D" id="1.10.10.10">
    <property type="entry name" value="Winged helix-like DNA-binding domain superfamily/Winged helix DNA-binding domain"/>
    <property type="match status" value="1"/>
</dbReference>
<evidence type="ECO:0000313" key="6">
    <source>
        <dbReference type="Proteomes" id="UP000198519"/>
    </source>
</evidence>
<evidence type="ECO:0000256" key="3">
    <source>
        <dbReference type="ARBA" id="ARBA00023163"/>
    </source>
</evidence>
<dbReference type="InterPro" id="IPR000524">
    <property type="entry name" value="Tscrpt_reg_HTH_GntR"/>
</dbReference>
<dbReference type="OrthoDB" id="6627771at2"/>